<dbReference type="InterPro" id="IPR015421">
    <property type="entry name" value="PyrdxlP-dep_Trfase_major"/>
</dbReference>
<evidence type="ECO:0000256" key="8">
    <source>
        <dbReference type="ARBA" id="ARBA00025709"/>
    </source>
</evidence>
<protein>
    <submittedName>
        <fullName evidence="12">Alanine aminotransferase</fullName>
    </submittedName>
</protein>
<keyword evidence="6" id="KW-0663">Pyridoxal phosphate</keyword>
<evidence type="ECO:0000256" key="2">
    <source>
        <dbReference type="ARBA" id="ARBA00001933"/>
    </source>
</evidence>
<comment type="similarity">
    <text evidence="9">Belongs to the class-I pyridoxal-phosphate-dependent aminotransferase family. Alanine aminotransferase subfamily.</text>
</comment>
<evidence type="ECO:0000256" key="6">
    <source>
        <dbReference type="ARBA" id="ARBA00022898"/>
    </source>
</evidence>
<organism evidence="12 13">
    <name type="scientific">Pycnococcus provasolii</name>
    <dbReference type="NCBI Taxonomy" id="41880"/>
    <lineage>
        <taxon>Eukaryota</taxon>
        <taxon>Viridiplantae</taxon>
        <taxon>Chlorophyta</taxon>
        <taxon>Pseudoscourfieldiophyceae</taxon>
        <taxon>Pseudoscourfieldiales</taxon>
        <taxon>Pycnococcaceae</taxon>
        <taxon>Pycnococcus</taxon>
    </lineage>
</organism>
<dbReference type="Pfam" id="PF00155">
    <property type="entry name" value="Aminotran_1_2"/>
    <property type="match status" value="1"/>
</dbReference>
<dbReference type="GO" id="GO:0042853">
    <property type="term" value="P:L-alanine catabolic process"/>
    <property type="evidence" value="ECO:0007669"/>
    <property type="project" value="UniProtKB-UniPathway"/>
</dbReference>
<dbReference type="Gene3D" id="1.10.287.1970">
    <property type="match status" value="1"/>
</dbReference>
<evidence type="ECO:0000256" key="4">
    <source>
        <dbReference type="ARBA" id="ARBA00022576"/>
    </source>
</evidence>
<proteinExistence type="inferred from homology"/>
<dbReference type="SUPFAM" id="SSF53383">
    <property type="entry name" value="PLP-dependent transferases"/>
    <property type="match status" value="1"/>
</dbReference>
<evidence type="ECO:0000313" key="12">
    <source>
        <dbReference type="EMBL" id="GHP10314.1"/>
    </source>
</evidence>
<dbReference type="UniPathway" id="UPA00322"/>
<evidence type="ECO:0000256" key="1">
    <source>
        <dbReference type="ARBA" id="ARBA00001781"/>
    </source>
</evidence>
<dbReference type="GO" id="GO:0004021">
    <property type="term" value="F:L-alanine:2-oxoglutarate aminotransferase activity"/>
    <property type="evidence" value="ECO:0007669"/>
    <property type="project" value="UniProtKB-ARBA"/>
</dbReference>
<dbReference type="Proteomes" id="UP000660262">
    <property type="component" value="Unassembled WGS sequence"/>
</dbReference>
<dbReference type="PANTHER" id="PTHR11751">
    <property type="entry name" value="ALANINE AMINOTRANSFERASE"/>
    <property type="match status" value="1"/>
</dbReference>
<dbReference type="CDD" id="cd00609">
    <property type="entry name" value="AAT_like"/>
    <property type="match status" value="1"/>
</dbReference>
<dbReference type="GO" id="GO:0008453">
    <property type="term" value="F:alanine-glyoxylate transaminase activity"/>
    <property type="evidence" value="ECO:0007669"/>
    <property type="project" value="UniProtKB-EC"/>
</dbReference>
<comment type="catalytic activity">
    <reaction evidence="10">
        <text>glycine + 2-oxoglutarate = glyoxylate + L-glutamate</text>
        <dbReference type="Rhea" id="RHEA:14089"/>
        <dbReference type="ChEBI" id="CHEBI:16810"/>
        <dbReference type="ChEBI" id="CHEBI:29985"/>
        <dbReference type="ChEBI" id="CHEBI:36655"/>
        <dbReference type="ChEBI" id="CHEBI:57305"/>
        <dbReference type="EC" id="2.6.1.4"/>
    </reaction>
</comment>
<evidence type="ECO:0000256" key="9">
    <source>
        <dbReference type="ARBA" id="ARBA00025785"/>
    </source>
</evidence>
<dbReference type="GO" id="GO:0047958">
    <property type="term" value="F:glycine:2-oxoglutarate aminotransferase activity"/>
    <property type="evidence" value="ECO:0007669"/>
    <property type="project" value="UniProtKB-EC"/>
</dbReference>
<dbReference type="Gene3D" id="3.90.1150.10">
    <property type="entry name" value="Aspartate Aminotransferase, domain 1"/>
    <property type="match status" value="1"/>
</dbReference>
<keyword evidence="5 12" id="KW-0808">Transferase</keyword>
<dbReference type="FunFam" id="3.90.1150.10:FF:000010">
    <property type="entry name" value="Alanine aminotransferase 2"/>
    <property type="match status" value="1"/>
</dbReference>
<comment type="pathway">
    <text evidence="8">Photosynthesis; C4 acid pathway.</text>
</comment>
<dbReference type="InterPro" id="IPR015424">
    <property type="entry name" value="PyrdxlP-dep_Trfase"/>
</dbReference>
<dbReference type="InterPro" id="IPR004839">
    <property type="entry name" value="Aminotransferase_I/II_large"/>
</dbReference>
<comment type="cofactor">
    <cofactor evidence="2">
        <name>pyridoxal 5'-phosphate</name>
        <dbReference type="ChEBI" id="CHEBI:597326"/>
    </cofactor>
</comment>
<dbReference type="PANTHER" id="PTHR11751:SF29">
    <property type="entry name" value="ALANINE TRANSAMINASE"/>
    <property type="match status" value="1"/>
</dbReference>
<comment type="subunit">
    <text evidence="3">Homodimer.</text>
</comment>
<dbReference type="InterPro" id="IPR045088">
    <property type="entry name" value="ALAT1/2-like"/>
</dbReference>
<comment type="caution">
    <text evidence="12">The sequence shown here is derived from an EMBL/GenBank/DDBJ whole genome shotgun (WGS) entry which is preliminary data.</text>
</comment>
<feature type="domain" description="Aminotransferase class I/classII large" evidence="11">
    <location>
        <begin position="161"/>
        <end position="538"/>
    </location>
</feature>
<dbReference type="Gene3D" id="3.40.640.10">
    <property type="entry name" value="Type I PLP-dependent aspartate aminotransferase-like (Major domain)"/>
    <property type="match status" value="1"/>
</dbReference>
<evidence type="ECO:0000256" key="5">
    <source>
        <dbReference type="ARBA" id="ARBA00022679"/>
    </source>
</evidence>
<evidence type="ECO:0000256" key="3">
    <source>
        <dbReference type="ARBA" id="ARBA00011738"/>
    </source>
</evidence>
<dbReference type="FunFam" id="1.10.287.1970:FF:000001">
    <property type="entry name" value="Alanine aminotransferase 2"/>
    <property type="match status" value="1"/>
</dbReference>
<dbReference type="OrthoDB" id="1732682at2759"/>
<comment type="catalytic activity">
    <reaction evidence="1">
        <text>glyoxylate + L-alanine = glycine + pyruvate</text>
        <dbReference type="Rhea" id="RHEA:24248"/>
        <dbReference type="ChEBI" id="CHEBI:15361"/>
        <dbReference type="ChEBI" id="CHEBI:36655"/>
        <dbReference type="ChEBI" id="CHEBI:57305"/>
        <dbReference type="ChEBI" id="CHEBI:57972"/>
        <dbReference type="EC" id="2.6.1.44"/>
    </reaction>
</comment>
<evidence type="ECO:0000256" key="10">
    <source>
        <dbReference type="ARBA" id="ARBA00052537"/>
    </source>
</evidence>
<dbReference type="EMBL" id="BNJQ01000029">
    <property type="protein sequence ID" value="GHP10314.1"/>
    <property type="molecule type" value="Genomic_DNA"/>
</dbReference>
<reference evidence="12" key="1">
    <citation type="submission" date="2020-10" db="EMBL/GenBank/DDBJ databases">
        <title>Unveiling of a novel bifunctional photoreceptor, Dualchrome1, isolated from a cosmopolitan green alga.</title>
        <authorList>
            <person name="Suzuki S."/>
            <person name="Kawachi M."/>
        </authorList>
    </citation>
    <scope>NUCLEOTIDE SEQUENCE</scope>
    <source>
        <strain evidence="12">NIES 2893</strain>
    </source>
</reference>
<dbReference type="InterPro" id="IPR015422">
    <property type="entry name" value="PyrdxlP-dep_Trfase_small"/>
</dbReference>
<gene>
    <name evidence="12" type="ORF">PPROV_000904500</name>
</gene>
<accession>A0A830HT41</accession>
<dbReference type="UniPathway" id="UPA00528">
    <property type="reaction ID" value="UER00586"/>
</dbReference>
<evidence type="ECO:0000313" key="13">
    <source>
        <dbReference type="Proteomes" id="UP000660262"/>
    </source>
</evidence>
<dbReference type="GO" id="GO:0030170">
    <property type="term" value="F:pyridoxal phosphate binding"/>
    <property type="evidence" value="ECO:0007669"/>
    <property type="project" value="InterPro"/>
</dbReference>
<keyword evidence="13" id="KW-1185">Reference proteome</keyword>
<sequence length="551" mass="60593">MLARILAPARKRALTLQYLLNTSTTTTLNKHTPPSYQLHNMSIAAAAAAQQGHMHASAEKVLRMTSTVAAMTPTVDVTNVNPNAREAKYAVRGEIVAKAYEYAADIASGKGSNLPFDRVVYCNIGNPQQLGQKPVSFFRQVLALCDYPDVLDNPKVEELYPADAVARARRYLAAIPGGVGAYSQSKGVALLRQEVAAAIEKRDGHPCSPDDLFLTDGASPTCHYLMKTLLRNKSDGVLTPMPQYPLYSATLELYDGSLVPYYLAEEKGWGMDVNHLKECVDKARAEGTVVRAMVVINPGNPTGQVLDEADQRAVVQFCKQENLLLVADEVYQDNVYREGKKFTSFKKIVRDLGSEYADFPLISMHSVSKGFYGECGRRAGYMEVIGINDEVKDIFLKLASVSLCSNISGQICMALVMNPPKPGEPSYELYEREKNDVLGSLKRRAVRLTSALDSLDGVSCNPAEGALYAFPRLYLPDKFCAEAKKIGREPDMHYCMKMLDATGVVTVPGSGFGQVPGTHHFRTTFLPSEQDIETVITNITTFHNNLMKEYS</sequence>
<evidence type="ECO:0000259" key="11">
    <source>
        <dbReference type="Pfam" id="PF00155"/>
    </source>
</evidence>
<keyword evidence="4 12" id="KW-0032">Aminotransferase</keyword>
<name>A0A830HT41_9CHLO</name>
<evidence type="ECO:0000256" key="7">
    <source>
        <dbReference type="ARBA" id="ARBA00025708"/>
    </source>
</evidence>
<dbReference type="AlphaFoldDB" id="A0A830HT41"/>
<comment type="pathway">
    <text evidence="7">Amino-acid degradation; L-alanine degradation via transaminase pathway; pyruvate from L-alanine: step 1/1.</text>
</comment>
<dbReference type="FunFam" id="3.40.640.10:FF:000012">
    <property type="entry name" value="alanine aminotransferase 2"/>
    <property type="match status" value="1"/>
</dbReference>